<dbReference type="Proteomes" id="UP001203297">
    <property type="component" value="Unassembled WGS sequence"/>
</dbReference>
<reference evidence="2" key="1">
    <citation type="journal article" date="2022" name="New Phytol.">
        <title>Evolutionary transition to the ectomycorrhizal habit in the genomes of a hyperdiverse lineage of mushroom-forming fungi.</title>
        <authorList>
            <person name="Looney B."/>
            <person name="Miyauchi S."/>
            <person name="Morin E."/>
            <person name="Drula E."/>
            <person name="Courty P.E."/>
            <person name="Kohler A."/>
            <person name="Kuo A."/>
            <person name="LaButti K."/>
            <person name="Pangilinan J."/>
            <person name="Lipzen A."/>
            <person name="Riley R."/>
            <person name="Andreopoulos W."/>
            <person name="He G."/>
            <person name="Johnson J."/>
            <person name="Nolan M."/>
            <person name="Tritt A."/>
            <person name="Barry K.W."/>
            <person name="Grigoriev I.V."/>
            <person name="Nagy L.G."/>
            <person name="Hibbett D."/>
            <person name="Henrissat B."/>
            <person name="Matheny P.B."/>
            <person name="Labbe J."/>
            <person name="Martin F.M."/>
        </authorList>
    </citation>
    <scope>NUCLEOTIDE SEQUENCE</scope>
    <source>
        <strain evidence="2">BPL690</strain>
    </source>
</reference>
<dbReference type="InterPro" id="IPR019835">
    <property type="entry name" value="SWIB_domain"/>
</dbReference>
<organism evidence="2 3">
    <name type="scientific">Multifurca ochricompacta</name>
    <dbReference type="NCBI Taxonomy" id="376703"/>
    <lineage>
        <taxon>Eukaryota</taxon>
        <taxon>Fungi</taxon>
        <taxon>Dikarya</taxon>
        <taxon>Basidiomycota</taxon>
        <taxon>Agaricomycotina</taxon>
        <taxon>Agaricomycetes</taxon>
        <taxon>Russulales</taxon>
        <taxon>Russulaceae</taxon>
        <taxon>Multifurca</taxon>
    </lineage>
</organism>
<dbReference type="PANTHER" id="PTHR13844">
    <property type="entry name" value="SWI/SNF-RELATED MATRIX-ASSOCIATED ACTIN-DEPENDENT REGULATOR OF CHROMATIN SUBFAMILY D"/>
    <property type="match status" value="1"/>
</dbReference>
<dbReference type="AlphaFoldDB" id="A0AAD4M2M0"/>
<dbReference type="InterPro" id="IPR003121">
    <property type="entry name" value="SWIB_MDM2_domain"/>
</dbReference>
<dbReference type="SMART" id="SM00151">
    <property type="entry name" value="SWIB"/>
    <property type="match status" value="1"/>
</dbReference>
<dbReference type="Gene3D" id="1.10.245.10">
    <property type="entry name" value="SWIB/MDM2 domain"/>
    <property type="match status" value="1"/>
</dbReference>
<gene>
    <name evidence="2" type="ORF">B0F90DRAFT_1730447</name>
</gene>
<dbReference type="EMBL" id="WTXG01000025">
    <property type="protein sequence ID" value="KAI0299055.1"/>
    <property type="molecule type" value="Genomic_DNA"/>
</dbReference>
<accession>A0AAD4M2M0</accession>
<sequence>MNPPDQKLPKKRKLNDRSLPVSVLSDPKLSVDSQMYQDLLEMEKKLDWTIMRKKAEVQDALGRTASTTRTLRLFLSHTVSGQAWQSGEISTSTPATADPPNFETGQGIPAWQLKIEGRLLELPNQRAKDRTPPRQLSTLIKTMIVELDRDPALYADGNIVEWHQNPSHPILDGFTIRRTGDTPTKVRLILHLQQYPEQFRVLPELGNILGIKEESRAGIIQALWAYIKTNNLQDKVDRKRIHADAMLRPIFGAEAIPFNFLPELVNRYLAPPNPVVIHYTINPSTPPPERSTAWDIELKLEDVALKSKMQAVTLNTSRDTLRELTKLDDEIATLAQSLQSSVLKRQFLSSFAEDPSGFIQTWLASQSRDLESILGSGPSEGATIRKEDLSRSEFFRMPWVEEAVAIWDGMRIANKVTG</sequence>
<proteinExistence type="predicted"/>
<evidence type="ECO:0000259" key="1">
    <source>
        <dbReference type="PROSITE" id="PS51925"/>
    </source>
</evidence>
<feature type="domain" description="DM2" evidence="1">
    <location>
        <begin position="194"/>
        <end position="271"/>
    </location>
</feature>
<comment type="caution">
    <text evidence="2">The sequence shown here is derived from an EMBL/GenBank/DDBJ whole genome shotgun (WGS) entry which is preliminary data.</text>
</comment>
<dbReference type="PROSITE" id="PS51925">
    <property type="entry name" value="SWIB_MDM2"/>
    <property type="match status" value="1"/>
</dbReference>
<dbReference type="CDD" id="cd10568">
    <property type="entry name" value="SWIB_like"/>
    <property type="match status" value="1"/>
</dbReference>
<dbReference type="InterPro" id="IPR036885">
    <property type="entry name" value="SWIB_MDM2_dom_sf"/>
</dbReference>
<dbReference type="SUPFAM" id="SSF47592">
    <property type="entry name" value="SWIB/MDM2 domain"/>
    <property type="match status" value="1"/>
</dbReference>
<name>A0AAD4M2M0_9AGAM</name>
<keyword evidence="3" id="KW-1185">Reference proteome</keyword>
<evidence type="ECO:0000313" key="2">
    <source>
        <dbReference type="EMBL" id="KAI0299055.1"/>
    </source>
</evidence>
<protein>
    <submittedName>
        <fullName evidence="2">SWI/SNF complex subunit</fullName>
    </submittedName>
</protein>
<dbReference type="Pfam" id="PF02201">
    <property type="entry name" value="SWIB"/>
    <property type="match status" value="1"/>
</dbReference>
<evidence type="ECO:0000313" key="3">
    <source>
        <dbReference type="Proteomes" id="UP001203297"/>
    </source>
</evidence>